<reference evidence="1 2" key="1">
    <citation type="journal article" date="2012" name="Int. J. Syst. Evol. Microbiol.">
        <title>Marinomonas hwangdonensis sp. nov., isolated from seawater.</title>
        <authorList>
            <person name="Jung Y.T."/>
            <person name="Oh T.K."/>
            <person name="Yoon J.H."/>
        </authorList>
    </citation>
    <scope>NUCLEOTIDE SEQUENCE [LARGE SCALE GENOMIC DNA]</scope>
    <source>
        <strain evidence="1 2">HDW-15</strain>
    </source>
</reference>
<organism evidence="1 2">
    <name type="scientific">Marinomonas hwangdonensis</name>
    <dbReference type="NCBI Taxonomy" id="1053647"/>
    <lineage>
        <taxon>Bacteria</taxon>
        <taxon>Pseudomonadati</taxon>
        <taxon>Pseudomonadota</taxon>
        <taxon>Gammaproteobacteria</taxon>
        <taxon>Oceanospirillales</taxon>
        <taxon>Oceanospirillaceae</taxon>
        <taxon>Marinomonas</taxon>
    </lineage>
</organism>
<sequence length="185" mass="21809">MDNVEKIISGNVQLAEFWSNSHDWAPSNAAKLMSKSRLDWQVSLSHSLRKWSSLKENESGDLILAWVNLGVLVEGSMKLFVSVYLDDYSNDEDKYLNYKTNDQIDPDILAFEKLKQFFRKKKLVNEKWFSFLDRVQQRRNAIHAFKDRPIGTAYEFYEDVENYLGFLRDINCSLPYPDEMMRPTF</sequence>
<gene>
    <name evidence="1" type="ORF">EBI00_14870</name>
</gene>
<protein>
    <submittedName>
        <fullName evidence="1">Uncharacterized protein</fullName>
    </submittedName>
</protein>
<evidence type="ECO:0000313" key="1">
    <source>
        <dbReference type="EMBL" id="RNF48076.1"/>
    </source>
</evidence>
<comment type="caution">
    <text evidence="1">The sequence shown here is derived from an EMBL/GenBank/DDBJ whole genome shotgun (WGS) entry which is preliminary data.</text>
</comment>
<dbReference type="OrthoDB" id="7061864at2"/>
<evidence type="ECO:0000313" key="2">
    <source>
        <dbReference type="Proteomes" id="UP000280507"/>
    </source>
</evidence>
<name>A0A3M8PWA4_9GAMM</name>
<accession>A0A3M8PWA4</accession>
<dbReference type="AlphaFoldDB" id="A0A3M8PWA4"/>
<dbReference type="RefSeq" id="WP_123096727.1">
    <property type="nucleotide sequence ID" value="NZ_RIZG01000013.1"/>
</dbReference>
<proteinExistence type="predicted"/>
<dbReference type="EMBL" id="RIZG01000013">
    <property type="protein sequence ID" value="RNF48076.1"/>
    <property type="molecule type" value="Genomic_DNA"/>
</dbReference>
<dbReference type="Proteomes" id="UP000280507">
    <property type="component" value="Unassembled WGS sequence"/>
</dbReference>
<keyword evidence="2" id="KW-1185">Reference proteome</keyword>